<evidence type="ECO:0000259" key="2">
    <source>
        <dbReference type="Pfam" id="PF04068"/>
    </source>
</evidence>
<evidence type="ECO:0000313" key="4">
    <source>
        <dbReference type="Proteomes" id="UP000886595"/>
    </source>
</evidence>
<dbReference type="InterPro" id="IPR013283">
    <property type="entry name" value="RLI1"/>
</dbReference>
<dbReference type="GO" id="GO:0005524">
    <property type="term" value="F:ATP binding"/>
    <property type="evidence" value="ECO:0007669"/>
    <property type="project" value="InterPro"/>
</dbReference>
<comment type="caution">
    <text evidence="3">The sequence shown here is derived from an EMBL/GenBank/DDBJ whole genome shotgun (WGS) entry which is preliminary data.</text>
</comment>
<dbReference type="GO" id="GO:0015031">
    <property type="term" value="P:protein transport"/>
    <property type="evidence" value="ECO:0007669"/>
    <property type="project" value="InterPro"/>
</dbReference>
<dbReference type="EMBL" id="JAAMPC010000002">
    <property type="protein sequence ID" value="KAG2323800.1"/>
    <property type="molecule type" value="Genomic_DNA"/>
</dbReference>
<evidence type="ECO:0000259" key="1">
    <source>
        <dbReference type="Pfam" id="PF00005"/>
    </source>
</evidence>
<feature type="domain" description="ABC transporter" evidence="1">
    <location>
        <begin position="80"/>
        <end position="113"/>
    </location>
</feature>
<feature type="domain" description="RNase L inhibitor RLI-like possible metal-binding" evidence="2">
    <location>
        <begin position="6"/>
        <end position="35"/>
    </location>
</feature>
<sequence length="140" mass="15621">MADRLTRIAIVNSDRCKPKKCRQECKKSCPVVKTDYVVVLLQKCPFEAIQIINLPRDLEKDTTHRYGANTFKLHRLPVPRPGQVLGLVGTNGIGKSTALKILAGKLKPNLGRFTESATSNWDDNVFIPPGFEVSTEETKE</sequence>
<dbReference type="SUPFAM" id="SSF52540">
    <property type="entry name" value="P-loop containing nucleoside triphosphate hydrolases"/>
    <property type="match status" value="1"/>
</dbReference>
<dbReference type="Pfam" id="PF00005">
    <property type="entry name" value="ABC_tran"/>
    <property type="match status" value="1"/>
</dbReference>
<dbReference type="PRINTS" id="PR01868">
    <property type="entry name" value="ABCEFAMILY"/>
</dbReference>
<reference evidence="3 4" key="1">
    <citation type="submission" date="2020-02" db="EMBL/GenBank/DDBJ databases">
        <authorList>
            <person name="Ma Q."/>
            <person name="Huang Y."/>
            <person name="Song X."/>
            <person name="Pei D."/>
        </authorList>
    </citation>
    <scope>NUCLEOTIDE SEQUENCE [LARGE SCALE GENOMIC DNA]</scope>
    <source>
        <strain evidence="3">Sxm20200214</strain>
        <tissue evidence="3">Leaf</tissue>
    </source>
</reference>
<protein>
    <submittedName>
        <fullName evidence="3">Uncharacterized protein</fullName>
    </submittedName>
</protein>
<dbReference type="GO" id="GO:0009507">
    <property type="term" value="C:chloroplast"/>
    <property type="evidence" value="ECO:0007669"/>
    <property type="project" value="UniProtKB-SubCell"/>
</dbReference>
<accession>A0A8X8B616</accession>
<dbReference type="InterPro" id="IPR003439">
    <property type="entry name" value="ABC_transporter-like_ATP-bd"/>
</dbReference>
<name>A0A8X8B616_BRACI</name>
<dbReference type="OrthoDB" id="1863831at2759"/>
<keyword evidence="4" id="KW-1185">Reference proteome</keyword>
<dbReference type="InterPro" id="IPR027417">
    <property type="entry name" value="P-loop_NTPase"/>
</dbReference>
<dbReference type="PANTHER" id="PTHR19248">
    <property type="entry name" value="ATP-BINDING TRANSPORT PROTEIN-RELATED"/>
    <property type="match status" value="1"/>
</dbReference>
<dbReference type="GO" id="GO:0016887">
    <property type="term" value="F:ATP hydrolysis activity"/>
    <property type="evidence" value="ECO:0007669"/>
    <property type="project" value="InterPro"/>
</dbReference>
<dbReference type="InterPro" id="IPR007209">
    <property type="entry name" value="RNaseL-inhib-like_metal-bd_dom"/>
</dbReference>
<dbReference type="AlphaFoldDB" id="A0A8X8B616"/>
<proteinExistence type="predicted"/>
<dbReference type="Gene3D" id="3.40.50.300">
    <property type="entry name" value="P-loop containing nucleotide triphosphate hydrolases"/>
    <property type="match status" value="1"/>
</dbReference>
<gene>
    <name evidence="3" type="ORF">Bca52824_006528</name>
</gene>
<dbReference type="Pfam" id="PF04068">
    <property type="entry name" value="Fer4_RLI"/>
    <property type="match status" value="1"/>
</dbReference>
<evidence type="ECO:0000313" key="3">
    <source>
        <dbReference type="EMBL" id="KAG2323800.1"/>
    </source>
</evidence>
<dbReference type="Proteomes" id="UP000886595">
    <property type="component" value="Unassembled WGS sequence"/>
</dbReference>
<organism evidence="3 4">
    <name type="scientific">Brassica carinata</name>
    <name type="common">Ethiopian mustard</name>
    <name type="synonym">Abyssinian cabbage</name>
    <dbReference type="NCBI Taxonomy" id="52824"/>
    <lineage>
        <taxon>Eukaryota</taxon>
        <taxon>Viridiplantae</taxon>
        <taxon>Streptophyta</taxon>
        <taxon>Embryophyta</taxon>
        <taxon>Tracheophyta</taxon>
        <taxon>Spermatophyta</taxon>
        <taxon>Magnoliopsida</taxon>
        <taxon>eudicotyledons</taxon>
        <taxon>Gunneridae</taxon>
        <taxon>Pentapetalae</taxon>
        <taxon>rosids</taxon>
        <taxon>malvids</taxon>
        <taxon>Brassicales</taxon>
        <taxon>Brassicaceae</taxon>
        <taxon>Brassiceae</taxon>
        <taxon>Brassica</taxon>
    </lineage>
</organism>